<dbReference type="InterPro" id="IPR029063">
    <property type="entry name" value="SAM-dependent_MTases_sf"/>
</dbReference>
<dbReference type="EMBL" id="BNJJ01000022">
    <property type="protein sequence ID" value="GHO88146.1"/>
    <property type="molecule type" value="Genomic_DNA"/>
</dbReference>
<dbReference type="Gene3D" id="3.40.50.150">
    <property type="entry name" value="Vaccinia Virus protein VP39"/>
    <property type="match status" value="1"/>
</dbReference>
<comment type="caution">
    <text evidence="2">The sequence shown here is derived from an EMBL/GenBank/DDBJ whole genome shotgun (WGS) entry which is preliminary data.</text>
</comment>
<name>A0ABQ3VR03_9CHLR</name>
<evidence type="ECO:0000313" key="2">
    <source>
        <dbReference type="EMBL" id="GHO88146.1"/>
    </source>
</evidence>
<proteinExistence type="predicted"/>
<dbReference type="CDD" id="cd02440">
    <property type="entry name" value="AdoMet_MTases"/>
    <property type="match status" value="1"/>
</dbReference>
<gene>
    <name evidence="2" type="ORF">KSZ_61520</name>
</gene>
<evidence type="ECO:0000313" key="3">
    <source>
        <dbReference type="Proteomes" id="UP000635565"/>
    </source>
</evidence>
<dbReference type="InterPro" id="IPR041698">
    <property type="entry name" value="Methyltransf_25"/>
</dbReference>
<reference evidence="2 3" key="1">
    <citation type="journal article" date="2021" name="Int. J. Syst. Evol. Microbiol.">
        <title>Reticulibacter mediterranei gen. nov., sp. nov., within the new family Reticulibacteraceae fam. nov., and Ktedonospora formicarum gen. nov., sp. nov., Ktedonobacter robiniae sp. nov., Dictyobacter formicarum sp. nov. and Dictyobacter arantiisoli sp. nov., belonging to the class Ktedonobacteria.</title>
        <authorList>
            <person name="Yabe S."/>
            <person name="Zheng Y."/>
            <person name="Wang C.M."/>
            <person name="Sakai Y."/>
            <person name="Abe K."/>
            <person name="Yokota A."/>
            <person name="Donadio S."/>
            <person name="Cavaletti L."/>
            <person name="Monciardini P."/>
        </authorList>
    </citation>
    <scope>NUCLEOTIDE SEQUENCE [LARGE SCALE GENOMIC DNA]</scope>
    <source>
        <strain evidence="2 3">SOSP1-9</strain>
    </source>
</reference>
<organism evidence="2 3">
    <name type="scientific">Dictyobacter formicarum</name>
    <dbReference type="NCBI Taxonomy" id="2778368"/>
    <lineage>
        <taxon>Bacteria</taxon>
        <taxon>Bacillati</taxon>
        <taxon>Chloroflexota</taxon>
        <taxon>Ktedonobacteria</taxon>
        <taxon>Ktedonobacterales</taxon>
        <taxon>Dictyobacteraceae</taxon>
        <taxon>Dictyobacter</taxon>
    </lineage>
</organism>
<feature type="domain" description="Methyltransferase" evidence="1">
    <location>
        <begin position="67"/>
        <end position="168"/>
    </location>
</feature>
<dbReference type="PANTHER" id="PTHR43591">
    <property type="entry name" value="METHYLTRANSFERASE"/>
    <property type="match status" value="1"/>
</dbReference>
<sequence>MTHQITSQTISHAIVPSLTQSIYDTVAVWYSDHIQQQHALGESVYPAHESVIPAMLTMLPPLTNLDVMDICCGTGVFTRALIAVGATRATGVDLAALLIEKAQSYISPVTTANRNLHSTLTYVVDDATWLLSQPSSSQDVITCCLGLTDVPNLVRVYQATYRVLRPGGVAISSIIHPAAPCSTAEGGLDYLPVAYHEETVYTTNNHKSVRGRVPTYHRPLSQYLSLARAAGLQLADLVETRAPEPLLRQQPLYGHVPYGLVLKFQKPGAARS</sequence>
<dbReference type="Pfam" id="PF13649">
    <property type="entry name" value="Methyltransf_25"/>
    <property type="match status" value="1"/>
</dbReference>
<dbReference type="Proteomes" id="UP000635565">
    <property type="component" value="Unassembled WGS sequence"/>
</dbReference>
<keyword evidence="3" id="KW-1185">Reference proteome</keyword>
<dbReference type="SUPFAM" id="SSF53335">
    <property type="entry name" value="S-adenosyl-L-methionine-dependent methyltransferases"/>
    <property type="match status" value="1"/>
</dbReference>
<accession>A0ABQ3VR03</accession>
<evidence type="ECO:0000259" key="1">
    <source>
        <dbReference type="Pfam" id="PF13649"/>
    </source>
</evidence>
<dbReference type="RefSeq" id="WP_201365765.1">
    <property type="nucleotide sequence ID" value="NZ_BNJJ01000022.1"/>
</dbReference>
<protein>
    <recommendedName>
        <fullName evidence="1">Methyltransferase domain-containing protein</fullName>
    </recommendedName>
</protein>